<comment type="caution">
    <text evidence="2">The sequence shown here is derived from an EMBL/GenBank/DDBJ whole genome shotgun (WGS) entry which is preliminary data.</text>
</comment>
<feature type="domain" description="Outer membrane protein beta-barrel" evidence="1">
    <location>
        <begin position="69"/>
        <end position="241"/>
    </location>
</feature>
<gene>
    <name evidence="2" type="ORF">E5J99_00600</name>
</gene>
<keyword evidence="3" id="KW-1185">Reference proteome</keyword>
<evidence type="ECO:0000259" key="1">
    <source>
        <dbReference type="Pfam" id="PF13568"/>
    </source>
</evidence>
<dbReference type="EMBL" id="SRLD01000001">
    <property type="protein sequence ID" value="TGE20102.1"/>
    <property type="molecule type" value="Genomic_DNA"/>
</dbReference>
<dbReference type="Proteomes" id="UP000297739">
    <property type="component" value="Unassembled WGS sequence"/>
</dbReference>
<protein>
    <submittedName>
        <fullName evidence="2">PorT family protein</fullName>
    </submittedName>
</protein>
<evidence type="ECO:0000313" key="3">
    <source>
        <dbReference type="Proteomes" id="UP000297739"/>
    </source>
</evidence>
<proteinExistence type="predicted"/>
<evidence type="ECO:0000313" key="2">
    <source>
        <dbReference type="EMBL" id="TGE20102.1"/>
    </source>
</evidence>
<dbReference type="AlphaFoldDB" id="A0A4Z0PUM9"/>
<dbReference type="InterPro" id="IPR025665">
    <property type="entry name" value="Beta-barrel_OMP_2"/>
</dbReference>
<dbReference type="RefSeq" id="WP_135495777.1">
    <property type="nucleotide sequence ID" value="NZ_SRLD01000001.1"/>
</dbReference>
<name>A0A4Z0PUM9_9BACT</name>
<dbReference type="OrthoDB" id="1467485at2"/>
<organism evidence="2 3">
    <name type="scientific">Hymenobacter elongatus</name>
    <dbReference type="NCBI Taxonomy" id="877208"/>
    <lineage>
        <taxon>Bacteria</taxon>
        <taxon>Pseudomonadati</taxon>
        <taxon>Bacteroidota</taxon>
        <taxon>Cytophagia</taxon>
        <taxon>Cytophagales</taxon>
        <taxon>Hymenobacteraceae</taxon>
        <taxon>Hymenobacter</taxon>
    </lineage>
</organism>
<sequence>MATPHIRYKLNLHGPKVAALAVATLVAGLLPTAVLAQKNSKTGASRGSRGQVKSITVNNLPGYDDKWFHPGFYIAPNFSRYKIEQSAAYVQAIQNGTAISANSVVSPGLSVGFIGDVRLADNFNLRLTPGVSFLTRRVEFKPFGYQPADSIQTQEIGGTQIDLPLLVKFKSDRRRNARVYVVGGVKSSVSVGNRRKDPLRNQLQATSGDFAIEYGVGLDLFYPLFKFAPELRFSNGLSNLLQPNKDVYSRSLQSMKSNTVTLYLNFE</sequence>
<dbReference type="Pfam" id="PF13568">
    <property type="entry name" value="OMP_b-brl_2"/>
    <property type="match status" value="1"/>
</dbReference>
<reference evidence="2 3" key="1">
    <citation type="submission" date="2019-04" db="EMBL/GenBank/DDBJ databases">
        <authorList>
            <person name="Feng G."/>
            <person name="Zhang J."/>
            <person name="Zhu H."/>
        </authorList>
    </citation>
    <scope>NUCLEOTIDE SEQUENCE [LARGE SCALE GENOMIC DNA]</scope>
    <source>
        <strain evidence="2 3">JCM 17223</strain>
    </source>
</reference>
<accession>A0A4Z0PUM9</accession>